<comment type="subcellular location">
    <subcellularLocation>
        <location evidence="1 9">Nucleus</location>
    </subcellularLocation>
</comment>
<reference evidence="12" key="2">
    <citation type="submission" date="2025-08" db="UniProtKB">
        <authorList>
            <consortium name="Ensembl"/>
        </authorList>
    </citation>
    <scope>IDENTIFICATION</scope>
</reference>
<dbReference type="InterPro" id="IPR036265">
    <property type="entry name" value="HIT-like_sf"/>
</dbReference>
<evidence type="ECO:0000313" key="13">
    <source>
        <dbReference type="Proteomes" id="UP000265120"/>
    </source>
</evidence>
<evidence type="ECO:0000256" key="10">
    <source>
        <dbReference type="PIRSR" id="PIRSR028973-1"/>
    </source>
</evidence>
<comment type="similarity">
    <text evidence="2 9">Belongs to the HIT family.</text>
</comment>
<dbReference type="Ensembl" id="ENSCSET00000026813.1">
    <property type="protein sequence ID" value="ENSCSEP00000026459.1"/>
    <property type="gene ID" value="ENSCSEG00000016894.1"/>
</dbReference>
<dbReference type="GO" id="GO:0006397">
    <property type="term" value="P:mRNA processing"/>
    <property type="evidence" value="ECO:0007669"/>
    <property type="project" value="UniProtKB-KW"/>
</dbReference>
<comment type="catalytic activity">
    <reaction evidence="8 9">
        <text>a 5'-end (N(7)-methyl 5'-triphosphoguanosine)-ribonucleoside in mRNA + H2O = N(7)-methyl-GMP + a 5'-end diphospho-ribonucleoside in mRNA + 2 H(+)</text>
        <dbReference type="Rhea" id="RHEA:65388"/>
        <dbReference type="Rhea" id="RHEA-COMP:17165"/>
        <dbReference type="Rhea" id="RHEA-COMP:17167"/>
        <dbReference type="ChEBI" id="CHEBI:15377"/>
        <dbReference type="ChEBI" id="CHEBI:15378"/>
        <dbReference type="ChEBI" id="CHEBI:58285"/>
        <dbReference type="ChEBI" id="CHEBI:156461"/>
        <dbReference type="ChEBI" id="CHEBI:167616"/>
        <dbReference type="EC" id="3.6.1.59"/>
    </reaction>
</comment>
<organism evidence="12 13">
    <name type="scientific">Cynoglossus semilaevis</name>
    <name type="common">Tongue sole</name>
    <dbReference type="NCBI Taxonomy" id="244447"/>
    <lineage>
        <taxon>Eukaryota</taxon>
        <taxon>Metazoa</taxon>
        <taxon>Chordata</taxon>
        <taxon>Craniata</taxon>
        <taxon>Vertebrata</taxon>
        <taxon>Euteleostomi</taxon>
        <taxon>Actinopterygii</taxon>
        <taxon>Neopterygii</taxon>
        <taxon>Teleostei</taxon>
        <taxon>Neoteleostei</taxon>
        <taxon>Acanthomorphata</taxon>
        <taxon>Carangaria</taxon>
        <taxon>Pleuronectiformes</taxon>
        <taxon>Pleuronectoidei</taxon>
        <taxon>Cynoglossidae</taxon>
        <taxon>Cynoglossinae</taxon>
        <taxon>Cynoglossus</taxon>
    </lineage>
</organism>
<dbReference type="GeneTree" id="ENSGT00390000003924"/>
<dbReference type="Pfam" id="PF11969">
    <property type="entry name" value="DcpS_C"/>
    <property type="match status" value="1"/>
</dbReference>
<dbReference type="InParanoid" id="A0A3P8WI87"/>
<dbReference type="GO" id="GO:0000340">
    <property type="term" value="F:RNA 7-methylguanosine cap binding"/>
    <property type="evidence" value="ECO:0007669"/>
    <property type="project" value="UniProtKB-UniRule"/>
</dbReference>
<feature type="binding site" evidence="11">
    <location>
        <position position="205"/>
    </location>
    <ligand>
        <name>substrate</name>
    </ligand>
</feature>
<dbReference type="Gene3D" id="3.30.2240.10">
    <property type="entry name" value="mRNA decapping enzyme DcpS N-terminal domain"/>
    <property type="match status" value="2"/>
</dbReference>
<evidence type="ECO:0000256" key="2">
    <source>
        <dbReference type="ARBA" id="ARBA00010208"/>
    </source>
</evidence>
<dbReference type="GO" id="GO:0000932">
    <property type="term" value="C:P-body"/>
    <property type="evidence" value="ECO:0007669"/>
    <property type="project" value="TreeGrafter"/>
</dbReference>
<dbReference type="Gene3D" id="3.30.428.10">
    <property type="entry name" value="HIT-like"/>
    <property type="match status" value="1"/>
</dbReference>
<dbReference type="AlphaFoldDB" id="A0A3P8WI87"/>
<feature type="binding site" evidence="11">
    <location>
        <position position="185"/>
    </location>
    <ligand>
        <name>substrate</name>
    </ligand>
</feature>
<dbReference type="OMA" id="RAYFHYQ"/>
<evidence type="ECO:0000313" key="12">
    <source>
        <dbReference type="Ensembl" id="ENSCSEP00000026459.1"/>
    </source>
</evidence>
<comment type="subunit">
    <text evidence="3">Homodimer. Associates with components of the exosome multienzyme ribonuclease complex, such as EXOSC3 and EXOSC4. Interacts with NDOR1.</text>
</comment>
<dbReference type="InterPro" id="IPR008594">
    <property type="entry name" value="DcpS/DCS2"/>
</dbReference>
<evidence type="ECO:0000256" key="7">
    <source>
        <dbReference type="ARBA" id="ARBA00023242"/>
    </source>
</evidence>
<keyword evidence="9" id="KW-0507">mRNA processing</keyword>
<dbReference type="PANTHER" id="PTHR12978:SF0">
    <property type="entry name" value="M7GPPPX DIPHOSPHATASE"/>
    <property type="match status" value="1"/>
</dbReference>
<dbReference type="EC" id="3.6.1.59" evidence="4 9"/>
<dbReference type="SUPFAM" id="SSF54197">
    <property type="entry name" value="HIT-like"/>
    <property type="match status" value="1"/>
</dbReference>
<evidence type="ECO:0000256" key="5">
    <source>
        <dbReference type="ARBA" id="ARBA00015636"/>
    </source>
</evidence>
<evidence type="ECO:0000256" key="8">
    <source>
        <dbReference type="ARBA" id="ARBA00048222"/>
    </source>
</evidence>
<keyword evidence="7 9" id="KW-0539">Nucleus</keyword>
<dbReference type="GO" id="GO:0005634">
    <property type="term" value="C:nucleus"/>
    <property type="evidence" value="ECO:0007669"/>
    <property type="project" value="UniProtKB-SubCell"/>
</dbReference>
<dbReference type="Pfam" id="PF05652">
    <property type="entry name" value="DcpS"/>
    <property type="match status" value="1"/>
</dbReference>
<evidence type="ECO:0000256" key="6">
    <source>
        <dbReference type="ARBA" id="ARBA00022801"/>
    </source>
</evidence>
<dbReference type="STRING" id="244447.ENSCSEP00000026459"/>
<comment type="function">
    <text evidence="9">Decapping scavenger enzyme that catalyzes the cleavage of a residual cap structure following the degradation of mRNAs by the 3'-&gt;5' exosome-mediated mRNA decay pathway.</text>
</comment>
<dbReference type="GO" id="GO:0000290">
    <property type="term" value="P:deadenylation-dependent decapping of nuclear-transcribed mRNA"/>
    <property type="evidence" value="ECO:0007669"/>
    <property type="project" value="UniProtKB-UniRule"/>
</dbReference>
<evidence type="ECO:0000256" key="3">
    <source>
        <dbReference type="ARBA" id="ARBA00011140"/>
    </source>
</evidence>
<dbReference type="Proteomes" id="UP000265120">
    <property type="component" value="Chromosome 15"/>
</dbReference>
<evidence type="ECO:0000256" key="9">
    <source>
        <dbReference type="PIRNR" id="PIRNR028973"/>
    </source>
</evidence>
<name>A0A3P8WI87_CYNSE</name>
<keyword evidence="13" id="KW-1185">Reference proteome</keyword>
<reference evidence="12" key="3">
    <citation type="submission" date="2025-09" db="UniProtKB">
        <authorList>
            <consortium name="Ensembl"/>
        </authorList>
    </citation>
    <scope>IDENTIFICATION</scope>
</reference>
<keyword evidence="6 9" id="KW-0378">Hydrolase</keyword>
<dbReference type="SUPFAM" id="SSF102860">
    <property type="entry name" value="mRNA decapping enzyme DcpS N-terminal domain"/>
    <property type="match status" value="1"/>
</dbReference>
<protein>
    <recommendedName>
        <fullName evidence="5 9">m7GpppX diphosphatase</fullName>
        <ecNumber evidence="4 9">3.6.1.59</ecNumber>
    </recommendedName>
</protein>
<proteinExistence type="inferred from homology"/>
<evidence type="ECO:0000256" key="4">
    <source>
        <dbReference type="ARBA" id="ARBA00012520"/>
    </source>
</evidence>
<dbReference type="PIRSF" id="PIRSF028973">
    <property type="entry name" value="Scavenger_mRNA_decap_enz"/>
    <property type="match status" value="1"/>
</dbReference>
<dbReference type="InterPro" id="IPR011145">
    <property type="entry name" value="Scavenger_mRNA_decap_enz_N"/>
</dbReference>
<sequence>MTPTAQIIMAGKGTKRGLDSDDNEFSPNVKKAKVESDDVAVEAVCENIISRFKMSNVLSVNAREKKIIVNGKVTDQDAVVILEKTPFTEDTLAEMFNGSTVKPDMTNYIYSTYHLQASPHLNGTVIKTTLVCPVTKNRIRKYIDQESVLVEETRIDYEYITLPFIEKHKSFSLQWVYNILQKRAEVERIVFEDPHPQTGFVLLPDFKWDQKQEDDLYLIAIIRRRNIRTLRDLTAQHIPMLMNVFCKGQMAVLEHYSLPASKLRVYVHYQPAFYHLHIHFTKLGFNPPSCGVERSHLLADVIQNLQCDSYYYQKRTMYYPLREDSNLLSKFKAAGRV</sequence>
<evidence type="ECO:0000256" key="1">
    <source>
        <dbReference type="ARBA" id="ARBA00004123"/>
    </source>
</evidence>
<feature type="binding site" evidence="11">
    <location>
        <position position="207"/>
    </location>
    <ligand>
        <name>substrate</name>
    </ligand>
</feature>
<feature type="binding site" evidence="11">
    <location>
        <position position="175"/>
    </location>
    <ligand>
        <name>substrate</name>
    </ligand>
</feature>
<accession>A0A3P8WI87</accession>
<feature type="active site" description="Nucleophile" evidence="10">
    <location>
        <position position="277"/>
    </location>
</feature>
<dbReference type="PANTHER" id="PTHR12978">
    <property type="entry name" value="HISTIDINE TRIAD HIT PROTEIN MEMBER"/>
    <property type="match status" value="1"/>
</dbReference>
<reference evidence="12 13" key="1">
    <citation type="journal article" date="2014" name="Nat. Genet.">
        <title>Whole-genome sequence of a flatfish provides insights into ZW sex chromosome evolution and adaptation to a benthic lifestyle.</title>
        <authorList>
            <person name="Chen S."/>
            <person name="Zhang G."/>
            <person name="Shao C."/>
            <person name="Huang Q."/>
            <person name="Liu G."/>
            <person name="Zhang P."/>
            <person name="Song W."/>
            <person name="An N."/>
            <person name="Chalopin D."/>
            <person name="Volff J.N."/>
            <person name="Hong Y."/>
            <person name="Li Q."/>
            <person name="Sha Z."/>
            <person name="Zhou H."/>
            <person name="Xie M."/>
            <person name="Yu Q."/>
            <person name="Liu Y."/>
            <person name="Xiang H."/>
            <person name="Wang N."/>
            <person name="Wu K."/>
            <person name="Yang C."/>
            <person name="Zhou Q."/>
            <person name="Liao X."/>
            <person name="Yang L."/>
            <person name="Hu Q."/>
            <person name="Zhang J."/>
            <person name="Meng L."/>
            <person name="Jin L."/>
            <person name="Tian Y."/>
            <person name="Lian J."/>
            <person name="Yang J."/>
            <person name="Miao G."/>
            <person name="Liu S."/>
            <person name="Liang Z."/>
            <person name="Yan F."/>
            <person name="Li Y."/>
            <person name="Sun B."/>
            <person name="Zhang H."/>
            <person name="Zhang J."/>
            <person name="Zhu Y."/>
            <person name="Du M."/>
            <person name="Zhao Y."/>
            <person name="Schartl M."/>
            <person name="Tang Q."/>
            <person name="Wang J."/>
        </authorList>
    </citation>
    <scope>NUCLEOTIDE SEQUENCE</scope>
</reference>
<dbReference type="FunFam" id="3.30.428.10:FF:000006">
    <property type="entry name" value="m7GpppX diphosphatase"/>
    <property type="match status" value="1"/>
</dbReference>
<feature type="binding site" evidence="11">
    <location>
        <begin position="268"/>
        <end position="279"/>
    </location>
    <ligand>
        <name>substrate</name>
    </ligand>
</feature>
<dbReference type="Gene3D" id="3.30.200.40">
    <property type="entry name" value="Scavenger mRNA decapping enzyme, N-terminal domain"/>
    <property type="match status" value="1"/>
</dbReference>
<evidence type="ECO:0000256" key="11">
    <source>
        <dbReference type="PIRSR" id="PIRSR028973-2"/>
    </source>
</evidence>
<dbReference type="GO" id="GO:0140932">
    <property type="term" value="F:5'-(N(7)-methyl 5'-triphosphoguanosine)-[mRNA] diphosphatase activity"/>
    <property type="evidence" value="ECO:0007669"/>
    <property type="project" value="UniProtKB-EC"/>
</dbReference>